<dbReference type="PANTHER" id="PTHR21363:SF0">
    <property type="entry name" value="PREPHENATE DEHYDROGENASE [NADP(+)]"/>
    <property type="match status" value="1"/>
</dbReference>
<dbReference type="InterPro" id="IPR008927">
    <property type="entry name" value="6-PGluconate_DH-like_C_sf"/>
</dbReference>
<dbReference type="PROSITE" id="PS51176">
    <property type="entry name" value="PDH_ADH"/>
    <property type="match status" value="1"/>
</dbReference>
<keyword evidence="4" id="KW-1185">Reference proteome</keyword>
<dbReference type="SUPFAM" id="SSF48179">
    <property type="entry name" value="6-phosphogluconate dehydrogenase C-terminal domain-like"/>
    <property type="match status" value="1"/>
</dbReference>
<reference evidence="3 4" key="1">
    <citation type="journal article" date="2008" name="Appl. Environ. Microbiol.">
        <title>Genome of the epsilonproteobacterial chemolithoautotroph Sulfurimonas denitrificans.</title>
        <authorList>
            <person name="Sievert S.M."/>
            <person name="Scott K.M."/>
            <person name="Klotz M.G."/>
            <person name="Chain P.S.G."/>
            <person name="Hauser L.J."/>
            <person name="Hemp J."/>
            <person name="Huegler M."/>
            <person name="Land M."/>
            <person name="Lapidus A."/>
            <person name="Larimer F.W."/>
            <person name="Lucas S."/>
            <person name="Malfatti S.A."/>
            <person name="Meyer F."/>
            <person name="Paulsen I.T."/>
            <person name="Ren Q."/>
            <person name="Simon J."/>
            <person name="Bailey K."/>
            <person name="Diaz E."/>
            <person name="Fitzpatrick K.A."/>
            <person name="Glover B."/>
            <person name="Gwatney N."/>
            <person name="Korajkic A."/>
            <person name="Long A."/>
            <person name="Mobberley J.M."/>
            <person name="Pantry S.N."/>
            <person name="Pazder G."/>
            <person name="Peterson S."/>
            <person name="Quintanilla J.D."/>
            <person name="Sprinkle R."/>
            <person name="Stephens J."/>
            <person name="Thomas P."/>
            <person name="Vaughn R."/>
            <person name="Weber M.J."/>
            <person name="Wooten L.L."/>
        </authorList>
    </citation>
    <scope>NUCLEOTIDE SEQUENCE [LARGE SCALE GENOMIC DNA]</scope>
    <source>
        <strain evidence="4">ATCC 33889 / DSM 1251</strain>
    </source>
</reference>
<dbReference type="SUPFAM" id="SSF51735">
    <property type="entry name" value="NAD(P)-binding Rossmann-fold domains"/>
    <property type="match status" value="1"/>
</dbReference>
<dbReference type="AlphaFoldDB" id="Q30SU3"/>
<dbReference type="NCBIfam" id="NF006307">
    <property type="entry name" value="PRK08507.1"/>
    <property type="match status" value="1"/>
</dbReference>
<dbReference type="EMBL" id="CP000153">
    <property type="protein sequence ID" value="ABB43938.1"/>
    <property type="molecule type" value="Genomic_DNA"/>
</dbReference>
<evidence type="ECO:0000313" key="3">
    <source>
        <dbReference type="EMBL" id="ABB43938.1"/>
    </source>
</evidence>
<dbReference type="PANTHER" id="PTHR21363">
    <property type="entry name" value="PREPHENATE DEHYDROGENASE"/>
    <property type="match status" value="1"/>
</dbReference>
<dbReference type="Gene3D" id="3.40.50.720">
    <property type="entry name" value="NAD(P)-binding Rossmann-like Domain"/>
    <property type="match status" value="1"/>
</dbReference>
<dbReference type="GO" id="GO:0008977">
    <property type="term" value="F:prephenate dehydrogenase (NAD+) activity"/>
    <property type="evidence" value="ECO:0007669"/>
    <property type="project" value="UniProtKB-EC"/>
</dbReference>
<dbReference type="Gene3D" id="1.10.3660.10">
    <property type="entry name" value="6-phosphogluconate dehydrogenase C-terminal like domain"/>
    <property type="match status" value="1"/>
</dbReference>
<dbReference type="HOGENOM" id="CLU_055968_2_0_7"/>
<dbReference type="OrthoDB" id="9802008at2"/>
<dbReference type="KEGG" id="tdn:Suden_0659"/>
<dbReference type="GO" id="GO:0006571">
    <property type="term" value="P:tyrosine biosynthetic process"/>
    <property type="evidence" value="ECO:0007669"/>
    <property type="project" value="InterPro"/>
</dbReference>
<dbReference type="Pfam" id="PF20463">
    <property type="entry name" value="PDH_C"/>
    <property type="match status" value="1"/>
</dbReference>
<dbReference type="FunFam" id="3.40.50.720:FF:000208">
    <property type="entry name" value="Prephenate dehydrogenase"/>
    <property type="match status" value="1"/>
</dbReference>
<dbReference type="eggNOG" id="COG0287">
    <property type="taxonomic scope" value="Bacteria"/>
</dbReference>
<dbReference type="InterPro" id="IPR003099">
    <property type="entry name" value="Prephen_DH"/>
</dbReference>
<dbReference type="GO" id="GO:0070403">
    <property type="term" value="F:NAD+ binding"/>
    <property type="evidence" value="ECO:0007669"/>
    <property type="project" value="InterPro"/>
</dbReference>
<dbReference type="Proteomes" id="UP000002714">
    <property type="component" value="Chromosome"/>
</dbReference>
<dbReference type="GO" id="GO:0004665">
    <property type="term" value="F:prephenate dehydrogenase (NADP+) activity"/>
    <property type="evidence" value="ECO:0007669"/>
    <property type="project" value="InterPro"/>
</dbReference>
<feature type="domain" description="Prephenate/arogenate dehydrogenase" evidence="2">
    <location>
        <begin position="1"/>
        <end position="276"/>
    </location>
</feature>
<dbReference type="Pfam" id="PF02153">
    <property type="entry name" value="PDH_N"/>
    <property type="match status" value="1"/>
</dbReference>
<proteinExistence type="predicted"/>
<dbReference type="EC" id="1.3.1.12" evidence="3"/>
<keyword evidence="1 3" id="KW-0560">Oxidoreductase</keyword>
<dbReference type="STRING" id="326298.Suden_0659"/>
<dbReference type="InterPro" id="IPR036291">
    <property type="entry name" value="NAD(P)-bd_dom_sf"/>
</dbReference>
<dbReference type="InterPro" id="IPR046825">
    <property type="entry name" value="PDH_C"/>
</dbReference>
<protein>
    <submittedName>
        <fullName evidence="3">Prephenate dehydrogenase</fullName>
        <ecNumber evidence="3">1.3.1.12</ecNumber>
    </submittedName>
</protein>
<evidence type="ECO:0000313" key="4">
    <source>
        <dbReference type="Proteomes" id="UP000002714"/>
    </source>
</evidence>
<evidence type="ECO:0000259" key="2">
    <source>
        <dbReference type="PROSITE" id="PS51176"/>
    </source>
</evidence>
<dbReference type="RefSeq" id="WP_011372292.1">
    <property type="nucleotide sequence ID" value="NC_007575.1"/>
</dbReference>
<evidence type="ECO:0000256" key="1">
    <source>
        <dbReference type="ARBA" id="ARBA00023002"/>
    </source>
</evidence>
<organism evidence="3 4">
    <name type="scientific">Sulfurimonas denitrificans (strain ATCC 33889 / DSM 1251)</name>
    <name type="common">Thiomicrospira denitrificans (strain ATCC 33889 / DSM 1251)</name>
    <dbReference type="NCBI Taxonomy" id="326298"/>
    <lineage>
        <taxon>Bacteria</taxon>
        <taxon>Pseudomonadati</taxon>
        <taxon>Campylobacterota</taxon>
        <taxon>Epsilonproteobacteria</taxon>
        <taxon>Campylobacterales</taxon>
        <taxon>Sulfurimonadaceae</taxon>
        <taxon>Sulfurimonas</taxon>
    </lineage>
</organism>
<sequence>MNIAIVGLGLMGGSLAKSLKNIDFIENIVGSDHNINHQKEALELGLVDKIVEFDEVKNYDVIFLAIPVDGVISAFENLLDVRESTTIIDLGSTKAKIIDSISSKIRKNFVAAHPMTGTENFGPRAAIDNLYNGQVVVLCDIENSGELQANIAKKIFKALNMKLHSMSAHQHDRHAAFISHMPHAISYSLANTVMNQENKRNILALAAGGFRSMSRLAKSSANMWEDIFRQNKTNLLEAIELFEKELSILKEHIKNDEWDEVHKNIEAGNRLHDILD</sequence>
<dbReference type="InterPro" id="IPR046826">
    <property type="entry name" value="PDH_N"/>
</dbReference>
<gene>
    <name evidence="3" type="ordered locus">Suden_0659</name>
</gene>
<accession>Q30SU3</accession>
<name>Q30SU3_SULDN</name>
<dbReference type="InterPro" id="IPR050812">
    <property type="entry name" value="Preph/Arog_dehydrog"/>
</dbReference>